<gene>
    <name evidence="1" type="ORF">CCE28_00870</name>
</gene>
<accession>A0A267MN39</accession>
<keyword evidence="2" id="KW-1185">Reference proteome</keyword>
<dbReference type="Gene3D" id="3.60.15.10">
    <property type="entry name" value="Ribonuclease Z/Hydroxyacylglutathione hydrolase-like"/>
    <property type="match status" value="1"/>
</dbReference>
<dbReference type="Proteomes" id="UP000216024">
    <property type="component" value="Unassembled WGS sequence"/>
</dbReference>
<sequence length="76" mass="8591">MKIKLSILLSIFIILWLCIPSFALESTTQPLPQVKVYFIDVGQADSIYIQAPKNYNILIDAGNNDDGQLVVNYFKN</sequence>
<evidence type="ECO:0008006" key="3">
    <source>
        <dbReference type="Google" id="ProtNLM"/>
    </source>
</evidence>
<dbReference type="AlphaFoldDB" id="A0A267MN39"/>
<evidence type="ECO:0000313" key="2">
    <source>
        <dbReference type="Proteomes" id="UP000216024"/>
    </source>
</evidence>
<reference evidence="1 2" key="1">
    <citation type="submission" date="2017-06" db="EMBL/GenBank/DDBJ databases">
        <title>Draft genome sequence of anaerobic fermentative bacterium Anaeromicrobium sediminis DY2726D isolated from West Pacific Ocean sediments.</title>
        <authorList>
            <person name="Zeng X."/>
        </authorList>
    </citation>
    <scope>NUCLEOTIDE SEQUENCE [LARGE SCALE GENOMIC DNA]</scope>
    <source>
        <strain evidence="1 2">DY2726D</strain>
    </source>
</reference>
<dbReference type="OrthoDB" id="9761531at2"/>
<dbReference type="SUPFAM" id="SSF56281">
    <property type="entry name" value="Metallo-hydrolase/oxidoreductase"/>
    <property type="match status" value="1"/>
</dbReference>
<evidence type="ECO:0000313" key="1">
    <source>
        <dbReference type="EMBL" id="PAB61014.1"/>
    </source>
</evidence>
<name>A0A267MN39_9FIRM</name>
<dbReference type="RefSeq" id="WP_095130024.1">
    <property type="nucleotide sequence ID" value="NZ_NIBG01000001.1"/>
</dbReference>
<protein>
    <recommendedName>
        <fullName evidence="3">MBL fold metallo-hydrolase</fullName>
    </recommendedName>
</protein>
<proteinExistence type="predicted"/>
<organism evidence="1 2">
    <name type="scientific">Anaeromicrobium sediminis</name>
    <dbReference type="NCBI Taxonomy" id="1478221"/>
    <lineage>
        <taxon>Bacteria</taxon>
        <taxon>Bacillati</taxon>
        <taxon>Bacillota</taxon>
        <taxon>Clostridia</taxon>
        <taxon>Peptostreptococcales</taxon>
        <taxon>Thermotaleaceae</taxon>
        <taxon>Anaeromicrobium</taxon>
    </lineage>
</organism>
<dbReference type="EMBL" id="NIBG01000001">
    <property type="protein sequence ID" value="PAB61014.1"/>
    <property type="molecule type" value="Genomic_DNA"/>
</dbReference>
<comment type="caution">
    <text evidence="1">The sequence shown here is derived from an EMBL/GenBank/DDBJ whole genome shotgun (WGS) entry which is preliminary data.</text>
</comment>
<dbReference type="InterPro" id="IPR036866">
    <property type="entry name" value="RibonucZ/Hydroxyglut_hydro"/>
</dbReference>